<evidence type="ECO:0000256" key="4">
    <source>
        <dbReference type="ARBA" id="ARBA00022448"/>
    </source>
</evidence>
<evidence type="ECO:0000256" key="3">
    <source>
        <dbReference type="ARBA" id="ARBA00011738"/>
    </source>
</evidence>
<sequence length="642" mass="72898">MKLDIWRLQNPMVQINGLVSLPMNQKNPQNISIDENSLKQQKRKVIGGLLTQELQGVFHHTNTIEEFQAGSKFESIFLESTKGILDENDFQNLNSIIIYSFGDLKNYNYFYKFALPELEGTNFPMIKSNKLKTIMNQDQMTNLSQKLLEYIKGVEQTQIVITVSQNEDNAFSVSDDIKASLQPNGYLCFFDASPLLPSILLKNILTKLNHYFQKNSSDLSPGQEKIIRIISIRDKISKLSEQVNLNESFYIEVKFVKSEDQITDLKVKPIDFSQLRTVTLTLKEQMDPNMISEQACDLNLKLMKWRMIPGIDLDILKEQKCLLLGSGSLGCQVARNLLSWGYRNITFVDYGKVSYSNPVRQCLFTFEDSHKPDNEKASIAAMRLQEIFPSVNTSGHKLRIPMPGHAVGNNKEALDELYSDLNQLETLIQEHDVVFLLTDSRESRWLPTVIAAAHKKICLTIALGFETFLVMRHGLSTQHHDNTVNGDRLGCYFCNDIVAPRNSVADRTLDQQCTVSRPALCCMSSALGVELLTSILNHPLKQGAVARENPHQCDRTELGILPQQIRGDLSSFNINVMYGEAFDKCIGCSHKIIEAYQNDRDAFILRACNEPDYLEELTGITAMLAQVRMDDIECFDFDEEMD</sequence>
<evidence type="ECO:0000256" key="2">
    <source>
        <dbReference type="ARBA" id="ARBA00004496"/>
    </source>
</evidence>
<keyword evidence="8" id="KW-0072">Autophagy</keyword>
<dbReference type="InterPro" id="IPR042523">
    <property type="entry name" value="Atg7_N_2"/>
</dbReference>
<dbReference type="InterPro" id="IPR032197">
    <property type="entry name" value="Atg7_N"/>
</dbReference>
<reference evidence="11 12" key="1">
    <citation type="submission" date="2014-06" db="EMBL/GenBank/DDBJ databases">
        <authorList>
            <person name="Swart Estienne"/>
        </authorList>
    </citation>
    <scope>NUCLEOTIDE SEQUENCE [LARGE SCALE GENOMIC DNA]</scope>
    <source>
        <strain evidence="11 12">130c</strain>
    </source>
</reference>
<comment type="subunit">
    <text evidence="3">Homodimer.</text>
</comment>
<name>A0A077ZMI9_STYLE</name>
<dbReference type="Pfam" id="PF00899">
    <property type="entry name" value="ThiF"/>
    <property type="match status" value="1"/>
</dbReference>
<accession>A0A077ZMI9</accession>
<dbReference type="GO" id="GO:0015031">
    <property type="term" value="P:protein transport"/>
    <property type="evidence" value="ECO:0007669"/>
    <property type="project" value="UniProtKB-KW"/>
</dbReference>
<feature type="domain" description="THIF-type NAD/FAD binding fold" evidence="9">
    <location>
        <begin position="305"/>
        <end position="541"/>
    </location>
</feature>
<dbReference type="Gene3D" id="3.40.140.70">
    <property type="entry name" value="Ubiquitin-like modifier-activating enzyme ATG7 N-terminal domain"/>
    <property type="match status" value="1"/>
</dbReference>
<dbReference type="AlphaFoldDB" id="A0A077ZMI9"/>
<keyword evidence="6" id="KW-0833">Ubl conjugation pathway</keyword>
<evidence type="ECO:0000256" key="8">
    <source>
        <dbReference type="ARBA" id="ARBA00023006"/>
    </source>
</evidence>
<dbReference type="EMBL" id="CCKQ01000117">
    <property type="protein sequence ID" value="CDW71187.1"/>
    <property type="molecule type" value="Genomic_DNA"/>
</dbReference>
<dbReference type="InterPro" id="IPR045886">
    <property type="entry name" value="ThiF/MoeB/HesA"/>
</dbReference>
<dbReference type="GO" id="GO:0019779">
    <property type="term" value="F:Atg8 activating enzyme activity"/>
    <property type="evidence" value="ECO:0007669"/>
    <property type="project" value="TreeGrafter"/>
</dbReference>
<keyword evidence="12" id="KW-1185">Reference proteome</keyword>
<dbReference type="FunFam" id="3.40.50.720:FF:000395">
    <property type="entry name" value="ubiquitin-like modifier-activating enzyme ATG7"/>
    <property type="match status" value="1"/>
</dbReference>
<evidence type="ECO:0000313" key="11">
    <source>
        <dbReference type="EMBL" id="CDW71187.1"/>
    </source>
</evidence>
<comment type="subcellular location">
    <subcellularLocation>
        <location evidence="2">Cytoplasm</location>
    </subcellularLocation>
    <subcellularLocation>
        <location evidence="1">Preautophagosomal structure</location>
    </subcellularLocation>
</comment>
<keyword evidence="5" id="KW-0963">Cytoplasm</keyword>
<dbReference type="Pfam" id="PF16420">
    <property type="entry name" value="ATG7_N"/>
    <property type="match status" value="1"/>
</dbReference>
<dbReference type="InParanoid" id="A0A077ZMI9"/>
<feature type="domain" description="Ubiquitin-like modifier-activating enzyme Atg7 N-terminal" evidence="10">
    <location>
        <begin position="1"/>
        <end position="258"/>
    </location>
</feature>
<dbReference type="Proteomes" id="UP000039865">
    <property type="component" value="Unassembled WGS sequence"/>
</dbReference>
<dbReference type="GO" id="GO:0000045">
    <property type="term" value="P:autophagosome assembly"/>
    <property type="evidence" value="ECO:0007669"/>
    <property type="project" value="TreeGrafter"/>
</dbReference>
<dbReference type="PANTHER" id="PTHR10953">
    <property type="entry name" value="UBIQUITIN-ACTIVATING ENZYME E1"/>
    <property type="match status" value="1"/>
</dbReference>
<dbReference type="GO" id="GO:0019778">
    <property type="term" value="F:Atg12 activating enzyme activity"/>
    <property type="evidence" value="ECO:0007669"/>
    <property type="project" value="TreeGrafter"/>
</dbReference>
<dbReference type="InterPro" id="IPR000594">
    <property type="entry name" value="ThiF_NAD_FAD-bd"/>
</dbReference>
<dbReference type="SUPFAM" id="SSF69572">
    <property type="entry name" value="Activating enzymes of the ubiquitin-like proteins"/>
    <property type="match status" value="1"/>
</dbReference>
<dbReference type="GO" id="GO:0006995">
    <property type="term" value="P:cellular response to nitrogen starvation"/>
    <property type="evidence" value="ECO:0007669"/>
    <property type="project" value="TreeGrafter"/>
</dbReference>
<dbReference type="Gene3D" id="3.40.50.720">
    <property type="entry name" value="NAD(P)-binding Rossmann-like Domain"/>
    <property type="match status" value="1"/>
</dbReference>
<dbReference type="GO" id="GO:0034727">
    <property type="term" value="P:piecemeal microautophagy of the nucleus"/>
    <property type="evidence" value="ECO:0007669"/>
    <property type="project" value="TreeGrafter"/>
</dbReference>
<gene>
    <name evidence="11" type="primary">Contig15833.g16875</name>
    <name evidence="11" type="ORF">STYLEM_127</name>
</gene>
<proteinExistence type="predicted"/>
<evidence type="ECO:0000256" key="5">
    <source>
        <dbReference type="ARBA" id="ARBA00022490"/>
    </source>
</evidence>
<keyword evidence="7" id="KW-0653">Protein transport</keyword>
<evidence type="ECO:0000256" key="6">
    <source>
        <dbReference type="ARBA" id="ARBA00022786"/>
    </source>
</evidence>
<dbReference type="PANTHER" id="PTHR10953:SF3">
    <property type="entry name" value="UBIQUITIN-LIKE MODIFIER-ACTIVATING ENZYME ATG7"/>
    <property type="match status" value="1"/>
</dbReference>
<dbReference type="GO" id="GO:0000422">
    <property type="term" value="P:autophagy of mitochondrion"/>
    <property type="evidence" value="ECO:0007669"/>
    <property type="project" value="TreeGrafter"/>
</dbReference>
<dbReference type="OrthoDB" id="338614at2759"/>
<protein>
    <submittedName>
        <fullName evidence="11">E1-like protein-activating</fullName>
    </submittedName>
</protein>
<dbReference type="GO" id="GO:0032446">
    <property type="term" value="P:protein modification by small protein conjugation"/>
    <property type="evidence" value="ECO:0007669"/>
    <property type="project" value="TreeGrafter"/>
</dbReference>
<dbReference type="GO" id="GO:0000407">
    <property type="term" value="C:phagophore assembly site"/>
    <property type="evidence" value="ECO:0007669"/>
    <property type="project" value="UniProtKB-SubCell"/>
</dbReference>
<dbReference type="InterPro" id="IPR042522">
    <property type="entry name" value="Atg7_N_1"/>
</dbReference>
<evidence type="ECO:0000313" key="12">
    <source>
        <dbReference type="Proteomes" id="UP000039865"/>
    </source>
</evidence>
<dbReference type="Gene3D" id="3.40.140.100">
    <property type="entry name" value="Ubiquitin-like modifier-activating enzyme ATG7 C-terminal domain"/>
    <property type="match status" value="1"/>
</dbReference>
<evidence type="ECO:0000256" key="1">
    <source>
        <dbReference type="ARBA" id="ARBA00004329"/>
    </source>
</evidence>
<organism evidence="11 12">
    <name type="scientific">Stylonychia lemnae</name>
    <name type="common">Ciliate</name>
    <dbReference type="NCBI Taxonomy" id="5949"/>
    <lineage>
        <taxon>Eukaryota</taxon>
        <taxon>Sar</taxon>
        <taxon>Alveolata</taxon>
        <taxon>Ciliophora</taxon>
        <taxon>Intramacronucleata</taxon>
        <taxon>Spirotrichea</taxon>
        <taxon>Stichotrichia</taxon>
        <taxon>Sporadotrichida</taxon>
        <taxon>Oxytrichidae</taxon>
        <taxon>Stylonychinae</taxon>
        <taxon>Stylonychia</taxon>
    </lineage>
</organism>
<keyword evidence="4" id="KW-0813">Transport</keyword>
<evidence type="ECO:0000259" key="9">
    <source>
        <dbReference type="Pfam" id="PF00899"/>
    </source>
</evidence>
<evidence type="ECO:0000259" key="10">
    <source>
        <dbReference type="Pfam" id="PF16420"/>
    </source>
</evidence>
<evidence type="ECO:0000256" key="7">
    <source>
        <dbReference type="ARBA" id="ARBA00022927"/>
    </source>
</evidence>
<dbReference type="InterPro" id="IPR035985">
    <property type="entry name" value="Ubiquitin-activating_enz"/>
</dbReference>